<gene>
    <name evidence="1" type="ORF">SAMN06265355_10931</name>
</gene>
<dbReference type="OrthoDB" id="3470575at2"/>
<sequence length="182" mass="20390">MRSQLWARLPPELQERVDALVTSGRKFEAVKTIYDSIHEPSRPGLHECQILVAERHAALGRRFHRSPTPPLDLEALTDKVQVLARRPAAIEVLWDGDSEGWFVLLLAIMINPRAEHHLATVQHGTDLRVFNGSVPPWPEAAEASAIGKALAERFGVPFHFASPETPDDEAPRWWDIEQASGM</sequence>
<evidence type="ECO:0000313" key="2">
    <source>
        <dbReference type="Proteomes" id="UP000198420"/>
    </source>
</evidence>
<reference evidence="2" key="1">
    <citation type="submission" date="2017-06" db="EMBL/GenBank/DDBJ databases">
        <authorList>
            <person name="Varghese N."/>
            <person name="Submissions S."/>
        </authorList>
    </citation>
    <scope>NUCLEOTIDE SEQUENCE [LARGE SCALE GENOMIC DNA]</scope>
    <source>
        <strain evidence="2">DSM 44485</strain>
    </source>
</reference>
<evidence type="ECO:0000313" key="1">
    <source>
        <dbReference type="EMBL" id="SNR95941.1"/>
    </source>
</evidence>
<dbReference type="AlphaFoldDB" id="A0A239AKP0"/>
<accession>A0A239AKP0</accession>
<name>A0A239AKP0_9ACTN</name>
<organism evidence="1 2">
    <name type="scientific">Actinomadura mexicana</name>
    <dbReference type="NCBI Taxonomy" id="134959"/>
    <lineage>
        <taxon>Bacteria</taxon>
        <taxon>Bacillati</taxon>
        <taxon>Actinomycetota</taxon>
        <taxon>Actinomycetes</taxon>
        <taxon>Streptosporangiales</taxon>
        <taxon>Thermomonosporaceae</taxon>
        <taxon>Actinomadura</taxon>
    </lineage>
</organism>
<protein>
    <submittedName>
        <fullName evidence="1">Uncharacterized protein</fullName>
    </submittedName>
</protein>
<dbReference type="EMBL" id="FZNP01000009">
    <property type="protein sequence ID" value="SNR95941.1"/>
    <property type="molecule type" value="Genomic_DNA"/>
</dbReference>
<dbReference type="Proteomes" id="UP000198420">
    <property type="component" value="Unassembled WGS sequence"/>
</dbReference>
<proteinExistence type="predicted"/>
<keyword evidence="2" id="KW-1185">Reference proteome</keyword>